<keyword evidence="1" id="KW-0472">Membrane</keyword>
<evidence type="ECO:0000256" key="1">
    <source>
        <dbReference type="SAM" id="Phobius"/>
    </source>
</evidence>
<feature type="transmembrane region" description="Helical" evidence="1">
    <location>
        <begin position="137"/>
        <end position="162"/>
    </location>
</feature>
<dbReference type="AlphaFoldDB" id="W2YUH2"/>
<proteinExistence type="predicted"/>
<accession>W2YUH2</accession>
<keyword evidence="1" id="KW-1133">Transmembrane helix</keyword>
<keyword evidence="1" id="KW-0812">Transmembrane</keyword>
<dbReference type="EMBL" id="ANIY01002891">
    <property type="protein sequence ID" value="ETP38663.1"/>
    <property type="molecule type" value="Genomic_DNA"/>
</dbReference>
<evidence type="ECO:0000313" key="3">
    <source>
        <dbReference type="Proteomes" id="UP000018948"/>
    </source>
</evidence>
<gene>
    <name evidence="2" type="ORF">F442_13797</name>
</gene>
<evidence type="ECO:0000313" key="2">
    <source>
        <dbReference type="EMBL" id="ETP38663.1"/>
    </source>
</evidence>
<dbReference type="Proteomes" id="UP000018948">
    <property type="component" value="Unassembled WGS sequence"/>
</dbReference>
<reference evidence="2 3" key="1">
    <citation type="submission" date="2013-11" db="EMBL/GenBank/DDBJ databases">
        <title>The Genome Sequence of Phytophthora parasitica P10297.</title>
        <authorList>
            <consortium name="The Broad Institute Genomics Platform"/>
            <person name="Russ C."/>
            <person name="Tyler B."/>
            <person name="Panabieres F."/>
            <person name="Shan W."/>
            <person name="Tripathy S."/>
            <person name="Grunwald N."/>
            <person name="Machado M."/>
            <person name="Johnson C.S."/>
            <person name="Walker B."/>
            <person name="Young S.K."/>
            <person name="Zeng Q."/>
            <person name="Gargeya S."/>
            <person name="Fitzgerald M."/>
            <person name="Haas B."/>
            <person name="Abouelleil A."/>
            <person name="Allen A.W."/>
            <person name="Alvarado L."/>
            <person name="Arachchi H.M."/>
            <person name="Berlin A.M."/>
            <person name="Chapman S.B."/>
            <person name="Gainer-Dewar J."/>
            <person name="Goldberg J."/>
            <person name="Griggs A."/>
            <person name="Gujja S."/>
            <person name="Hansen M."/>
            <person name="Howarth C."/>
            <person name="Imamovic A."/>
            <person name="Ireland A."/>
            <person name="Larimer J."/>
            <person name="McCowan C."/>
            <person name="Murphy C."/>
            <person name="Pearson M."/>
            <person name="Poon T.W."/>
            <person name="Priest M."/>
            <person name="Roberts A."/>
            <person name="Saif S."/>
            <person name="Shea T."/>
            <person name="Sisk P."/>
            <person name="Sykes S."/>
            <person name="Wortman J."/>
            <person name="Nusbaum C."/>
            <person name="Birren B."/>
        </authorList>
    </citation>
    <scope>NUCLEOTIDE SEQUENCE [LARGE SCALE GENOMIC DNA]</scope>
    <source>
        <strain evidence="2 3">P10297</strain>
    </source>
</reference>
<organism evidence="2 3">
    <name type="scientific">Phytophthora nicotianae P10297</name>
    <dbReference type="NCBI Taxonomy" id="1317064"/>
    <lineage>
        <taxon>Eukaryota</taxon>
        <taxon>Sar</taxon>
        <taxon>Stramenopiles</taxon>
        <taxon>Oomycota</taxon>
        <taxon>Peronosporomycetes</taxon>
        <taxon>Peronosporales</taxon>
        <taxon>Peronosporaceae</taxon>
        <taxon>Phytophthora</taxon>
    </lineage>
</organism>
<feature type="transmembrane region" description="Helical" evidence="1">
    <location>
        <begin position="32"/>
        <end position="51"/>
    </location>
</feature>
<feature type="transmembrane region" description="Helical" evidence="1">
    <location>
        <begin position="96"/>
        <end position="117"/>
    </location>
</feature>
<protein>
    <submittedName>
        <fullName evidence="2">Uncharacterized protein</fullName>
    </submittedName>
</protein>
<feature type="transmembrane region" description="Helical" evidence="1">
    <location>
        <begin position="57"/>
        <end position="75"/>
    </location>
</feature>
<sequence>MEVKLGRKSATIFVHESLRLSAHGASNYHRVLLLYFLLEGLMSDLFLLAATDGSFTWIQYVSLGYNLSGILLLLFEFVENTGCISENHRLFIKRLIFSYESSLLGELLSALGQSYVLTSLNQSDLQRTGSIARAVSYYAWGLVGHGAIVSTLVGFLMCVRIVRAVTYVRWKFGQGNTWNIFSAPCCVDTTLGVRNKMPKLAGYHWEDGKLFYQADALKSFVNEYAPVLLAFSIGTWGAPPMNVEVPNLKLFA</sequence>
<name>W2YUH2_PHYNI</name>
<comment type="caution">
    <text evidence="2">The sequence shown here is derived from an EMBL/GenBank/DDBJ whole genome shotgun (WGS) entry which is preliminary data.</text>
</comment>